<dbReference type="AlphaFoldDB" id="A0A9Q0R2Q0"/>
<accession>A0A9Q0R2Q0</accession>
<dbReference type="Proteomes" id="UP001141806">
    <property type="component" value="Unassembled WGS sequence"/>
</dbReference>
<keyword evidence="2" id="KW-1185">Reference proteome</keyword>
<dbReference type="EMBL" id="JAMYWD010000001">
    <property type="protein sequence ID" value="KAJ4981178.1"/>
    <property type="molecule type" value="Genomic_DNA"/>
</dbReference>
<proteinExistence type="predicted"/>
<name>A0A9Q0R2Q0_9MAGN</name>
<protein>
    <submittedName>
        <fullName evidence="1">Uncharacterized protein</fullName>
    </submittedName>
</protein>
<evidence type="ECO:0000313" key="2">
    <source>
        <dbReference type="Proteomes" id="UP001141806"/>
    </source>
</evidence>
<reference evidence="1" key="1">
    <citation type="journal article" date="2023" name="Plant J.">
        <title>The genome of the king protea, Protea cynaroides.</title>
        <authorList>
            <person name="Chang J."/>
            <person name="Duong T.A."/>
            <person name="Schoeman C."/>
            <person name="Ma X."/>
            <person name="Roodt D."/>
            <person name="Barker N."/>
            <person name="Li Z."/>
            <person name="Van de Peer Y."/>
            <person name="Mizrachi E."/>
        </authorList>
    </citation>
    <scope>NUCLEOTIDE SEQUENCE</scope>
    <source>
        <tissue evidence="1">Young leaves</tissue>
    </source>
</reference>
<sequence>MKFGYEEEAYNFYNEIDSVGSFKLYVVLFPILKSNGALFSTRIRLEILEVVTVKLGGNFPVEEARKNWD</sequence>
<comment type="caution">
    <text evidence="1">The sequence shown here is derived from an EMBL/GenBank/DDBJ whole genome shotgun (WGS) entry which is preliminary data.</text>
</comment>
<organism evidence="1 2">
    <name type="scientific">Protea cynaroides</name>
    <dbReference type="NCBI Taxonomy" id="273540"/>
    <lineage>
        <taxon>Eukaryota</taxon>
        <taxon>Viridiplantae</taxon>
        <taxon>Streptophyta</taxon>
        <taxon>Embryophyta</taxon>
        <taxon>Tracheophyta</taxon>
        <taxon>Spermatophyta</taxon>
        <taxon>Magnoliopsida</taxon>
        <taxon>Proteales</taxon>
        <taxon>Proteaceae</taxon>
        <taxon>Protea</taxon>
    </lineage>
</organism>
<gene>
    <name evidence="1" type="ORF">NE237_032015</name>
</gene>
<evidence type="ECO:0000313" key="1">
    <source>
        <dbReference type="EMBL" id="KAJ4981178.1"/>
    </source>
</evidence>